<evidence type="ECO:0000313" key="2">
    <source>
        <dbReference type="EMBL" id="EUJ63960.1"/>
    </source>
</evidence>
<accession>W7DPX6</accession>
<dbReference type="AlphaFoldDB" id="W7DPX6"/>
<dbReference type="RefSeq" id="WP_128080303.1">
    <property type="nucleotide sequence ID" value="NZ_AODM01000009.1"/>
</dbReference>
<evidence type="ECO:0008006" key="4">
    <source>
        <dbReference type="Google" id="ProtNLM"/>
    </source>
</evidence>
<organism evidence="2 3">
    <name type="scientific">Listeria fleischmannii FSL S10-1203</name>
    <dbReference type="NCBI Taxonomy" id="1265822"/>
    <lineage>
        <taxon>Bacteria</taxon>
        <taxon>Bacillati</taxon>
        <taxon>Bacillota</taxon>
        <taxon>Bacilli</taxon>
        <taxon>Bacillales</taxon>
        <taxon>Listeriaceae</taxon>
        <taxon>Listeria</taxon>
    </lineage>
</organism>
<dbReference type="InterPro" id="IPR018490">
    <property type="entry name" value="cNMP-bd_dom_sf"/>
</dbReference>
<dbReference type="Gene3D" id="2.60.120.10">
    <property type="entry name" value="Jelly Rolls"/>
    <property type="match status" value="1"/>
</dbReference>
<dbReference type="InterPro" id="IPR036390">
    <property type="entry name" value="WH_DNA-bd_sf"/>
</dbReference>
<dbReference type="Proteomes" id="UP000019241">
    <property type="component" value="Unassembled WGS sequence"/>
</dbReference>
<dbReference type="PATRIC" id="fig|1265822.4.peg.583"/>
<sequence>MLTEQTQLIIEDLEINKLDSSWIVSQKLVKNSIINDDRFKNEFIIIYDGILHMQNADTQIIHFFSRGDVINQQVSSLNLEEKLFLVCDTDVELAFINREYFFNFAVNKPSYMEWLLEMTLMNNLNLYNELIKYEFSTENKVIHTLQHLCNKLGAQRKNNYFVLPSFINKFKLAKYCNISRTQLNKILDSLIQKEVIQIEK</sequence>
<comment type="caution">
    <text evidence="2">The sequence shown here is derived from an EMBL/GenBank/DDBJ whole genome shotgun (WGS) entry which is preliminary data.</text>
</comment>
<reference evidence="2 3" key="1">
    <citation type="submission" date="2012-12" db="EMBL/GenBank/DDBJ databases">
        <title>Novel taxa of Listeriaceae from agricultural environments in the United States.</title>
        <authorList>
            <person name="den Bakker H.C."/>
            <person name="Allred A."/>
            <person name="Warchocki S."/>
            <person name="Wright E.M."/>
            <person name="Burrell A."/>
            <person name="Nightingale K.K."/>
            <person name="Kephart D."/>
            <person name="Wiedmann M."/>
        </authorList>
    </citation>
    <scope>NUCLEOTIDE SEQUENCE [LARGE SCALE GENOMIC DNA]</scope>
    <source>
        <strain evidence="2 3">FSL S10-1203</strain>
    </source>
</reference>
<keyword evidence="1" id="KW-0010">Activator</keyword>
<dbReference type="InterPro" id="IPR014710">
    <property type="entry name" value="RmlC-like_jellyroll"/>
</dbReference>
<protein>
    <recommendedName>
        <fullName evidence="4">Crp/Fnr family transcriptional regulator</fullName>
    </recommendedName>
</protein>
<evidence type="ECO:0000256" key="1">
    <source>
        <dbReference type="ARBA" id="ARBA00023159"/>
    </source>
</evidence>
<name>W7DPX6_9LIST</name>
<proteinExistence type="predicted"/>
<gene>
    <name evidence="2" type="ORF">MCOL2_02846</name>
</gene>
<dbReference type="SUPFAM" id="SSF51206">
    <property type="entry name" value="cAMP-binding domain-like"/>
    <property type="match status" value="1"/>
</dbReference>
<dbReference type="EMBL" id="AODM01000009">
    <property type="protein sequence ID" value="EUJ63960.1"/>
    <property type="molecule type" value="Genomic_DNA"/>
</dbReference>
<evidence type="ECO:0000313" key="3">
    <source>
        <dbReference type="Proteomes" id="UP000019241"/>
    </source>
</evidence>
<dbReference type="SUPFAM" id="SSF46785">
    <property type="entry name" value="Winged helix' DNA-binding domain"/>
    <property type="match status" value="1"/>
</dbReference>